<keyword evidence="2" id="KW-0812">Transmembrane</keyword>
<keyword evidence="6" id="KW-1133">Transmembrane helix</keyword>
<dbReference type="Proteomes" id="UP001163046">
    <property type="component" value="Unassembled WGS sequence"/>
</dbReference>
<dbReference type="GO" id="GO:0007156">
    <property type="term" value="P:homophilic cell adhesion via plasma membrane adhesion molecules"/>
    <property type="evidence" value="ECO:0007669"/>
    <property type="project" value="InterPro"/>
</dbReference>
<organism evidence="10 11">
    <name type="scientific">Desmophyllum pertusum</name>
    <dbReference type="NCBI Taxonomy" id="174260"/>
    <lineage>
        <taxon>Eukaryota</taxon>
        <taxon>Metazoa</taxon>
        <taxon>Cnidaria</taxon>
        <taxon>Anthozoa</taxon>
        <taxon>Hexacorallia</taxon>
        <taxon>Scleractinia</taxon>
        <taxon>Caryophylliina</taxon>
        <taxon>Caryophylliidae</taxon>
        <taxon>Desmophyllum</taxon>
    </lineage>
</organism>
<dbReference type="EMBL" id="MU826358">
    <property type="protein sequence ID" value="KAJ7379359.1"/>
    <property type="molecule type" value="Genomic_DNA"/>
</dbReference>
<gene>
    <name evidence="10" type="primary">FAT4_4</name>
    <name evidence="10" type="ORF">OS493_016593</name>
</gene>
<feature type="domain" description="Cadherin" evidence="9">
    <location>
        <begin position="13"/>
        <end position="117"/>
    </location>
</feature>
<dbReference type="PANTHER" id="PTHR24026">
    <property type="entry name" value="FAT ATYPICAL CADHERIN-RELATED"/>
    <property type="match status" value="1"/>
</dbReference>
<dbReference type="SUPFAM" id="SSF49313">
    <property type="entry name" value="Cadherin-like"/>
    <property type="match status" value="5"/>
</dbReference>
<reference evidence="10" key="1">
    <citation type="submission" date="2023-01" db="EMBL/GenBank/DDBJ databases">
        <title>Genome assembly of the deep-sea coral Lophelia pertusa.</title>
        <authorList>
            <person name="Herrera S."/>
            <person name="Cordes E."/>
        </authorList>
    </citation>
    <scope>NUCLEOTIDE SEQUENCE</scope>
    <source>
        <strain evidence="10">USNM1676648</strain>
        <tissue evidence="10">Polyp</tissue>
    </source>
</reference>
<dbReference type="Gene3D" id="2.60.40.60">
    <property type="entry name" value="Cadherins"/>
    <property type="match status" value="5"/>
</dbReference>
<dbReference type="PROSITE" id="PS50268">
    <property type="entry name" value="CADHERIN_2"/>
    <property type="match status" value="5"/>
</dbReference>
<keyword evidence="7" id="KW-0472">Membrane</keyword>
<dbReference type="GO" id="GO:0005886">
    <property type="term" value="C:plasma membrane"/>
    <property type="evidence" value="ECO:0007669"/>
    <property type="project" value="UniProtKB-SubCell"/>
</dbReference>
<name>A0A9W9ZG01_9CNID</name>
<dbReference type="InterPro" id="IPR015919">
    <property type="entry name" value="Cadherin-like_sf"/>
</dbReference>
<feature type="domain" description="Cadherin" evidence="9">
    <location>
        <begin position="119"/>
        <end position="225"/>
    </location>
</feature>
<accession>A0A9W9ZG01</accession>
<feature type="domain" description="Cadherin" evidence="9">
    <location>
        <begin position="329"/>
        <end position="433"/>
    </location>
</feature>
<evidence type="ECO:0000256" key="1">
    <source>
        <dbReference type="ARBA" id="ARBA00004167"/>
    </source>
</evidence>
<dbReference type="PANTHER" id="PTHR24026:SF126">
    <property type="entry name" value="PROTOCADHERIN FAT 4"/>
    <property type="match status" value="1"/>
</dbReference>
<protein>
    <submittedName>
        <fullName evidence="10">Protocadherin Fat 4</fullName>
    </submittedName>
</protein>
<evidence type="ECO:0000256" key="2">
    <source>
        <dbReference type="ARBA" id="ARBA00022692"/>
    </source>
</evidence>
<feature type="domain" description="Cadherin" evidence="9">
    <location>
        <begin position="226"/>
        <end position="328"/>
    </location>
</feature>
<feature type="domain" description="Cadherin" evidence="9">
    <location>
        <begin position="434"/>
        <end position="538"/>
    </location>
</feature>
<keyword evidence="4" id="KW-0677">Repeat</keyword>
<dbReference type="FunFam" id="2.60.40.60:FF:000015">
    <property type="entry name" value="FAT atypical cadherin 1"/>
    <property type="match status" value="1"/>
</dbReference>
<sequence length="564" mass="59571">MLRDENDNAPTYTPTVYSVTIAEDTAVFTNILNLTCADADSGTSGQFLMAITSGNTGTGFSITDEGYLSVASSLDAETTYFYSLEITATDRHSIQPLSNTAKVSVTVTDVNEHTPQFTNGGSYTALVAENATIGTLVSNVTATDLDIGSIYGLVTYAITSGNSDDMFTIRPTDGMIFVKRPLDRETTGSYSLVIKATDQDTVSPLSSTATLVVTITDINDNAPSCIPCIYGASINESVAIGTTVAQLNCSDADLSPNIISSYAITTGNTTVFNVDGSGLVTTLVALDFESIKSYLLVVTITDGGSPQFSTNTTVSVQVTGTNEFAPVFSNSTYTVSHSEDTAITTTIATVAATDDDHGSDGVIIFALIDGNSEERFQIDPKSGVIELRKQLDRETTELYSLIVQASDQGAPSMSNTATVNVTLVDVNDNAPLCNHSSYVIELAENFTVNGTVVSLQCSDADQGQNGVISYNISSGNTNSTFVVDSTTGILTLSSALNWESQAYYDLIITVADNGSPQRSSGVTVYIVVTAINEFTPTFTQNGFYNLSVTEDTPVRYNFGNSAGS</sequence>
<evidence type="ECO:0000313" key="11">
    <source>
        <dbReference type="Proteomes" id="UP001163046"/>
    </source>
</evidence>
<dbReference type="Pfam" id="PF00028">
    <property type="entry name" value="Cadherin"/>
    <property type="match status" value="5"/>
</dbReference>
<evidence type="ECO:0000256" key="5">
    <source>
        <dbReference type="ARBA" id="ARBA00022837"/>
    </source>
</evidence>
<evidence type="ECO:0000256" key="4">
    <source>
        <dbReference type="ARBA" id="ARBA00022737"/>
    </source>
</evidence>
<keyword evidence="5 8" id="KW-0106">Calcium</keyword>
<dbReference type="GO" id="GO:0005509">
    <property type="term" value="F:calcium ion binding"/>
    <property type="evidence" value="ECO:0007669"/>
    <property type="project" value="UniProtKB-UniRule"/>
</dbReference>
<evidence type="ECO:0000256" key="3">
    <source>
        <dbReference type="ARBA" id="ARBA00022729"/>
    </source>
</evidence>
<comment type="caution">
    <text evidence="10">The sequence shown here is derived from an EMBL/GenBank/DDBJ whole genome shotgun (WGS) entry which is preliminary data.</text>
</comment>
<dbReference type="InterPro" id="IPR002126">
    <property type="entry name" value="Cadherin-like_dom"/>
</dbReference>
<evidence type="ECO:0000256" key="6">
    <source>
        <dbReference type="ARBA" id="ARBA00022989"/>
    </source>
</evidence>
<dbReference type="FunFam" id="2.60.40.60:FF:000020">
    <property type="entry name" value="Dachsous cadherin-related 1b"/>
    <property type="match status" value="1"/>
</dbReference>
<evidence type="ECO:0000256" key="8">
    <source>
        <dbReference type="PROSITE-ProRule" id="PRU00043"/>
    </source>
</evidence>
<dbReference type="FunFam" id="2.60.40.60:FF:000275">
    <property type="entry name" value="Si:dkey-30k22.7"/>
    <property type="match status" value="1"/>
</dbReference>
<keyword evidence="3" id="KW-0732">Signal</keyword>
<comment type="subcellular location">
    <subcellularLocation>
        <location evidence="1">Membrane</location>
        <topology evidence="1">Single-pass membrane protein</topology>
    </subcellularLocation>
</comment>
<evidence type="ECO:0000259" key="9">
    <source>
        <dbReference type="PROSITE" id="PS50268"/>
    </source>
</evidence>
<evidence type="ECO:0000256" key="7">
    <source>
        <dbReference type="ARBA" id="ARBA00023136"/>
    </source>
</evidence>
<dbReference type="AlphaFoldDB" id="A0A9W9ZG01"/>
<proteinExistence type="predicted"/>
<dbReference type="PROSITE" id="PS00232">
    <property type="entry name" value="CADHERIN_1"/>
    <property type="match status" value="2"/>
</dbReference>
<dbReference type="OrthoDB" id="6021149at2759"/>
<dbReference type="FunFam" id="2.60.40.60:FF:000033">
    <property type="entry name" value="FAT atypical cadherin 1"/>
    <property type="match status" value="1"/>
</dbReference>
<dbReference type="PRINTS" id="PR00205">
    <property type="entry name" value="CADHERIN"/>
</dbReference>
<dbReference type="SMART" id="SM00112">
    <property type="entry name" value="CA"/>
    <property type="match status" value="5"/>
</dbReference>
<evidence type="ECO:0000313" key="10">
    <source>
        <dbReference type="EMBL" id="KAJ7379359.1"/>
    </source>
</evidence>
<dbReference type="CDD" id="cd11304">
    <property type="entry name" value="Cadherin_repeat"/>
    <property type="match status" value="5"/>
</dbReference>
<dbReference type="InterPro" id="IPR020894">
    <property type="entry name" value="Cadherin_CS"/>
</dbReference>
<keyword evidence="11" id="KW-1185">Reference proteome</keyword>